<organism evidence="3 4">
    <name type="scientific">Halovibrio salipaludis</name>
    <dbReference type="NCBI Taxonomy" id="2032626"/>
    <lineage>
        <taxon>Bacteria</taxon>
        <taxon>Pseudomonadati</taxon>
        <taxon>Pseudomonadota</taxon>
        <taxon>Gammaproteobacteria</taxon>
        <taxon>Oceanospirillales</taxon>
        <taxon>Halomonadaceae</taxon>
        <taxon>Halovibrio</taxon>
    </lineage>
</organism>
<dbReference type="AlphaFoldDB" id="A0A2A2EVJ0"/>
<comment type="similarity">
    <text evidence="1">Belongs to the short-chain dehydrogenases/reductases (SDR) family.</text>
</comment>
<dbReference type="InterPro" id="IPR002347">
    <property type="entry name" value="SDR_fam"/>
</dbReference>
<dbReference type="EMBL" id="NSKD01000012">
    <property type="protein sequence ID" value="PAU76382.1"/>
    <property type="molecule type" value="Genomic_DNA"/>
</dbReference>
<name>A0A2A2EVJ0_9GAMM</name>
<dbReference type="NCBIfam" id="NF006598">
    <property type="entry name" value="PRK09135.1"/>
    <property type="match status" value="1"/>
</dbReference>
<dbReference type="PANTHER" id="PTHR43639:SF1">
    <property type="entry name" value="SHORT-CHAIN DEHYDROGENASE_REDUCTASE FAMILY PROTEIN"/>
    <property type="match status" value="1"/>
</dbReference>
<dbReference type="OrthoDB" id="9793499at2"/>
<sequence length="250" mass="26789">MNEHGGVALVTGSARRLGAATARALHARGYRVVVHYRGRAHDAEALVADLNAERAGSAVALQADLRDPDAVHALAREAREYWSRLDVLVNNASEFFPTPVGELSMEQWGRLVDTNLRAPVLLVEALAEELRLQHGCIINLIDVHAERPLADHPVYCATKAALASLTRSWARDMAPLVRANGVAPGAILWPEGEGGGAMPEEERQAILKQVPLHRTGEVDDIAGAVAWLACDAPYVTGQVLNVDGGRSVTA</sequence>
<dbReference type="SUPFAM" id="SSF51735">
    <property type="entry name" value="NAD(P)-binding Rossmann-fold domains"/>
    <property type="match status" value="1"/>
</dbReference>
<keyword evidence="4" id="KW-1185">Reference proteome</keyword>
<dbReference type="PRINTS" id="PR00081">
    <property type="entry name" value="GDHRDH"/>
</dbReference>
<dbReference type="FunFam" id="3.40.50.720:FF:000084">
    <property type="entry name" value="Short-chain dehydrogenase reductase"/>
    <property type="match status" value="1"/>
</dbReference>
<dbReference type="InterPro" id="IPR020904">
    <property type="entry name" value="Sc_DH/Rdtase_CS"/>
</dbReference>
<dbReference type="PANTHER" id="PTHR43639">
    <property type="entry name" value="OXIDOREDUCTASE, SHORT-CHAIN DEHYDROGENASE/REDUCTASE FAMILY (AFU_ORTHOLOGUE AFUA_5G02870)"/>
    <property type="match status" value="1"/>
</dbReference>
<evidence type="ECO:0000313" key="4">
    <source>
        <dbReference type="Proteomes" id="UP000218896"/>
    </source>
</evidence>
<keyword evidence="2" id="KW-0560">Oxidoreductase</keyword>
<dbReference type="Pfam" id="PF13561">
    <property type="entry name" value="adh_short_C2"/>
    <property type="match status" value="1"/>
</dbReference>
<dbReference type="PRINTS" id="PR00080">
    <property type="entry name" value="SDRFAMILY"/>
</dbReference>
<reference evidence="3 4" key="1">
    <citation type="submission" date="2017-08" db="EMBL/GenBank/DDBJ databases">
        <title>Halovibrio sewagensis sp. nov., isolated from wastewater of high salinity.</title>
        <authorList>
            <person name="Dong X."/>
            <person name="Zhang G."/>
        </authorList>
    </citation>
    <scope>NUCLEOTIDE SEQUENCE [LARGE SCALE GENOMIC DNA]</scope>
    <source>
        <strain evidence="3 4">YL5-2</strain>
    </source>
</reference>
<dbReference type="RefSeq" id="WP_095618690.1">
    <property type="nucleotide sequence ID" value="NZ_NSKD01000012.1"/>
</dbReference>
<protein>
    <submittedName>
        <fullName evidence="3">Pteridine reductase</fullName>
    </submittedName>
</protein>
<evidence type="ECO:0000256" key="2">
    <source>
        <dbReference type="ARBA" id="ARBA00023002"/>
    </source>
</evidence>
<dbReference type="InterPro" id="IPR036291">
    <property type="entry name" value="NAD(P)-bd_dom_sf"/>
</dbReference>
<evidence type="ECO:0000256" key="1">
    <source>
        <dbReference type="ARBA" id="ARBA00006484"/>
    </source>
</evidence>
<accession>A0A2A2EVJ0</accession>
<dbReference type="Proteomes" id="UP000218896">
    <property type="component" value="Unassembled WGS sequence"/>
</dbReference>
<evidence type="ECO:0000313" key="3">
    <source>
        <dbReference type="EMBL" id="PAU76382.1"/>
    </source>
</evidence>
<gene>
    <name evidence="3" type="ORF">CK501_15705</name>
</gene>
<dbReference type="GO" id="GO:0016491">
    <property type="term" value="F:oxidoreductase activity"/>
    <property type="evidence" value="ECO:0007669"/>
    <property type="project" value="UniProtKB-KW"/>
</dbReference>
<dbReference type="Gene3D" id="3.40.50.720">
    <property type="entry name" value="NAD(P)-binding Rossmann-like Domain"/>
    <property type="match status" value="1"/>
</dbReference>
<comment type="caution">
    <text evidence="3">The sequence shown here is derived from an EMBL/GenBank/DDBJ whole genome shotgun (WGS) entry which is preliminary data.</text>
</comment>
<dbReference type="PROSITE" id="PS00061">
    <property type="entry name" value="ADH_SHORT"/>
    <property type="match status" value="1"/>
</dbReference>
<proteinExistence type="inferred from homology"/>